<dbReference type="InterPro" id="IPR001241">
    <property type="entry name" value="Topo_IIA"/>
</dbReference>
<feature type="compositionally biased region" description="Low complexity" evidence="14">
    <location>
        <begin position="32"/>
        <end position="54"/>
    </location>
</feature>
<gene>
    <name evidence="16" type="primary">top2</name>
    <name evidence="16" type="ORF">DFA_00132</name>
</gene>
<feature type="compositionally biased region" description="Acidic residues" evidence="14">
    <location>
        <begin position="1253"/>
        <end position="1266"/>
    </location>
</feature>
<dbReference type="Gene3D" id="3.90.199.10">
    <property type="entry name" value="Topoisomerase II, domain 5"/>
    <property type="match status" value="1"/>
</dbReference>
<dbReference type="GO" id="GO:0005634">
    <property type="term" value="C:nucleus"/>
    <property type="evidence" value="ECO:0007669"/>
    <property type="project" value="TreeGrafter"/>
</dbReference>
<dbReference type="PRINTS" id="PR01158">
    <property type="entry name" value="TOPISMRASEII"/>
</dbReference>
<feature type="compositionally biased region" description="Basic residues" evidence="14">
    <location>
        <begin position="1069"/>
        <end position="1087"/>
    </location>
</feature>
<comment type="cofactor">
    <cofactor evidence="2">
        <name>Ca(2+)</name>
        <dbReference type="ChEBI" id="CHEBI:29108"/>
    </cofactor>
</comment>
<keyword evidence="6 13" id="KW-0547">Nucleotide-binding</keyword>
<comment type="function">
    <text evidence="13">Control of topological states of DNA by transient breakage and subsequent rejoining of DNA strands. Topoisomerase II makes double-strand breaks.</text>
</comment>
<proteinExistence type="inferred from homology"/>
<dbReference type="CDD" id="cd16930">
    <property type="entry name" value="HATPase_TopII-like"/>
    <property type="match status" value="1"/>
</dbReference>
<dbReference type="GO" id="GO:0003677">
    <property type="term" value="F:DNA binding"/>
    <property type="evidence" value="ECO:0007669"/>
    <property type="project" value="UniProtKB-UniRule"/>
</dbReference>
<evidence type="ECO:0000256" key="7">
    <source>
        <dbReference type="ARBA" id="ARBA00022840"/>
    </source>
</evidence>
<dbReference type="PRINTS" id="PR00418">
    <property type="entry name" value="TPI2FAMILY"/>
</dbReference>
<dbReference type="PANTHER" id="PTHR10169">
    <property type="entry name" value="DNA TOPOISOMERASE/GYRASE"/>
    <property type="match status" value="1"/>
</dbReference>
<dbReference type="InterPro" id="IPR006171">
    <property type="entry name" value="TOPRIM_dom"/>
</dbReference>
<feature type="compositionally biased region" description="Basic and acidic residues" evidence="14">
    <location>
        <begin position="1242"/>
        <end position="1252"/>
    </location>
</feature>
<dbReference type="FunFam" id="3.30.565.10:FF:000004">
    <property type="entry name" value="DNA topoisomerase 2"/>
    <property type="match status" value="1"/>
</dbReference>
<feature type="compositionally biased region" description="Acidic residues" evidence="14">
    <location>
        <begin position="1462"/>
        <end position="1475"/>
    </location>
</feature>
<dbReference type="FunFam" id="3.90.199.10:FF:000002">
    <property type="entry name" value="DNA topoisomerase 2"/>
    <property type="match status" value="1"/>
</dbReference>
<name>F4PXP4_CACFS</name>
<dbReference type="InterPro" id="IPR050634">
    <property type="entry name" value="DNA_Topoisomerase_II"/>
</dbReference>
<feature type="region of interest" description="Disordered" evidence="14">
    <location>
        <begin position="1056"/>
        <end position="1094"/>
    </location>
</feature>
<dbReference type="Gene3D" id="3.30.565.10">
    <property type="entry name" value="Histidine kinase-like ATPase, C-terminal domain"/>
    <property type="match status" value="1"/>
</dbReference>
<evidence type="ECO:0000256" key="5">
    <source>
        <dbReference type="ARBA" id="ARBA00022723"/>
    </source>
</evidence>
<dbReference type="InterPro" id="IPR003594">
    <property type="entry name" value="HATPase_dom"/>
</dbReference>
<dbReference type="InterPro" id="IPR013758">
    <property type="entry name" value="Topo_IIA_A/C_ab"/>
</dbReference>
<dbReference type="KEGG" id="dfa:DFA_00132"/>
<feature type="region of interest" description="Disordered" evidence="14">
    <location>
        <begin position="1242"/>
        <end position="1282"/>
    </location>
</feature>
<feature type="compositionally biased region" description="Low complexity" evidence="14">
    <location>
        <begin position="1491"/>
        <end position="1502"/>
    </location>
</feature>
<accession>F4PXP4</accession>
<dbReference type="InterPro" id="IPR036890">
    <property type="entry name" value="HATPase_C_sf"/>
</dbReference>
<dbReference type="InterPro" id="IPR013759">
    <property type="entry name" value="Topo_IIA_B_C"/>
</dbReference>
<keyword evidence="5" id="KW-0479">Metal-binding</keyword>
<protein>
    <recommendedName>
        <fullName evidence="13">DNA topoisomerase 2</fullName>
        <ecNumber evidence="13">5.6.2.2</ecNumber>
    </recommendedName>
</protein>
<evidence type="ECO:0000256" key="2">
    <source>
        <dbReference type="ARBA" id="ARBA00001913"/>
    </source>
</evidence>
<dbReference type="OrthoDB" id="276498at2759"/>
<feature type="compositionally biased region" description="Basic and acidic residues" evidence="14">
    <location>
        <begin position="1056"/>
        <end position="1068"/>
    </location>
</feature>
<dbReference type="InterPro" id="IPR020568">
    <property type="entry name" value="Ribosomal_Su5_D2-typ_SF"/>
</dbReference>
<keyword evidence="8" id="KW-0460">Magnesium</keyword>
<dbReference type="CDD" id="cd03365">
    <property type="entry name" value="TOPRIM_TopoIIA"/>
    <property type="match status" value="1"/>
</dbReference>
<keyword evidence="11 12" id="KW-0413">Isomerase</keyword>
<comment type="subunit">
    <text evidence="13">Homodimer.</text>
</comment>
<feature type="compositionally biased region" description="Low complexity" evidence="14">
    <location>
        <begin position="63"/>
        <end position="85"/>
    </location>
</feature>
<feature type="domain" description="Topo IIA-type catalytic" evidence="15">
    <location>
        <begin position="815"/>
        <end position="1331"/>
    </location>
</feature>
<dbReference type="EC" id="5.6.2.2" evidence="13"/>
<dbReference type="PROSITE" id="PS00177">
    <property type="entry name" value="TOPOISOMERASE_II"/>
    <property type="match status" value="1"/>
</dbReference>
<keyword evidence="7 13" id="KW-0067">ATP-binding</keyword>
<dbReference type="GeneID" id="14871668"/>
<dbReference type="PANTHER" id="PTHR10169:SF38">
    <property type="entry name" value="DNA TOPOISOMERASE 2"/>
    <property type="match status" value="1"/>
</dbReference>
<comment type="similarity">
    <text evidence="4 13">Belongs to the type II topoisomerase family.</text>
</comment>
<dbReference type="CDD" id="cd03481">
    <property type="entry name" value="TopoIIA_Trans_ScTopoIIA"/>
    <property type="match status" value="1"/>
</dbReference>
<dbReference type="Pfam" id="PF00521">
    <property type="entry name" value="DNA_topoisoIV"/>
    <property type="match status" value="2"/>
</dbReference>
<dbReference type="Pfam" id="PF02518">
    <property type="entry name" value="HATPase_c"/>
    <property type="match status" value="1"/>
</dbReference>
<dbReference type="STRING" id="1054147.F4PXP4"/>
<evidence type="ECO:0000256" key="8">
    <source>
        <dbReference type="ARBA" id="ARBA00022842"/>
    </source>
</evidence>
<dbReference type="InterPro" id="IPR013757">
    <property type="entry name" value="Topo_IIA_A_a_sf"/>
</dbReference>
<dbReference type="Pfam" id="PF00204">
    <property type="entry name" value="DNA_gyraseB"/>
    <property type="match status" value="1"/>
</dbReference>
<dbReference type="InterPro" id="IPR002205">
    <property type="entry name" value="Topo_IIA_dom_A"/>
</dbReference>
<keyword evidence="10 12" id="KW-0238">DNA-binding</keyword>
<organism evidence="16 17">
    <name type="scientific">Cavenderia fasciculata</name>
    <name type="common">Slime mold</name>
    <name type="synonym">Dictyostelium fasciculatum</name>
    <dbReference type="NCBI Taxonomy" id="261658"/>
    <lineage>
        <taxon>Eukaryota</taxon>
        <taxon>Amoebozoa</taxon>
        <taxon>Evosea</taxon>
        <taxon>Eumycetozoa</taxon>
        <taxon>Dictyostelia</taxon>
        <taxon>Acytosteliales</taxon>
        <taxon>Cavenderiaceae</taxon>
        <taxon>Cavenderia</taxon>
    </lineage>
</organism>
<evidence type="ECO:0000256" key="11">
    <source>
        <dbReference type="ARBA" id="ARBA00023235"/>
    </source>
</evidence>
<comment type="catalytic activity">
    <reaction evidence="1 12 13">
        <text>ATP-dependent breakage, passage and rejoining of double-stranded DNA.</text>
        <dbReference type="EC" id="5.6.2.2"/>
    </reaction>
</comment>
<evidence type="ECO:0000256" key="4">
    <source>
        <dbReference type="ARBA" id="ARBA00011080"/>
    </source>
</evidence>
<dbReference type="InterPro" id="IPR013760">
    <property type="entry name" value="Topo_IIA-like_dom_sf"/>
</dbReference>
<comment type="cofactor">
    <cofactor evidence="3">
        <name>Mg(2+)</name>
        <dbReference type="ChEBI" id="CHEBI:18420"/>
    </cofactor>
</comment>
<dbReference type="PROSITE" id="PS52040">
    <property type="entry name" value="TOPO_IIA"/>
    <property type="match status" value="1"/>
</dbReference>
<feature type="region of interest" description="Disordered" evidence="14">
    <location>
        <begin position="1352"/>
        <end position="1574"/>
    </location>
</feature>
<evidence type="ECO:0000256" key="14">
    <source>
        <dbReference type="SAM" id="MobiDB-lite"/>
    </source>
</evidence>
<evidence type="ECO:0000256" key="12">
    <source>
        <dbReference type="PROSITE-ProRule" id="PRU01384"/>
    </source>
</evidence>
<dbReference type="SUPFAM" id="SSF55874">
    <property type="entry name" value="ATPase domain of HSP90 chaperone/DNA topoisomerase II/histidine kinase"/>
    <property type="match status" value="1"/>
</dbReference>
<dbReference type="Gene3D" id="1.10.268.10">
    <property type="entry name" value="Topoisomerase, domain 3"/>
    <property type="match status" value="1"/>
</dbReference>
<dbReference type="FunFam" id="3.40.50.670:FF:000001">
    <property type="entry name" value="DNA topoisomerase 2"/>
    <property type="match status" value="2"/>
</dbReference>
<dbReference type="Pfam" id="PF16898">
    <property type="entry name" value="TOPRIM_C"/>
    <property type="match status" value="1"/>
</dbReference>
<evidence type="ECO:0000313" key="17">
    <source>
        <dbReference type="Proteomes" id="UP000007797"/>
    </source>
</evidence>
<dbReference type="GO" id="GO:0006265">
    <property type="term" value="P:DNA topological change"/>
    <property type="evidence" value="ECO:0007669"/>
    <property type="project" value="UniProtKB-UniRule"/>
</dbReference>
<dbReference type="GO" id="GO:0046872">
    <property type="term" value="F:metal ion binding"/>
    <property type="evidence" value="ECO:0007669"/>
    <property type="project" value="UniProtKB-KW"/>
</dbReference>
<feature type="active site" description="O-(5'-phospho-DNA)-tyrosine intermediate" evidence="12">
    <location>
        <position position="905"/>
    </location>
</feature>
<dbReference type="GO" id="GO:0000819">
    <property type="term" value="P:sister chromatid segregation"/>
    <property type="evidence" value="ECO:0007669"/>
    <property type="project" value="TreeGrafter"/>
</dbReference>
<dbReference type="SMART" id="SM00434">
    <property type="entry name" value="TOP4c"/>
    <property type="match status" value="1"/>
</dbReference>
<dbReference type="OMA" id="TWTQDFK"/>
<evidence type="ECO:0000256" key="3">
    <source>
        <dbReference type="ARBA" id="ARBA00001946"/>
    </source>
</evidence>
<dbReference type="FunFam" id="3.30.1490.30:FF:000001">
    <property type="entry name" value="DNA topoisomerase 2"/>
    <property type="match status" value="1"/>
</dbReference>
<feature type="compositionally biased region" description="Acidic residues" evidence="14">
    <location>
        <begin position="113"/>
        <end position="126"/>
    </location>
</feature>
<dbReference type="EMBL" id="GL883014">
    <property type="protein sequence ID" value="EGG19554.1"/>
    <property type="molecule type" value="Genomic_DNA"/>
</dbReference>
<dbReference type="Pfam" id="PF01751">
    <property type="entry name" value="Toprim"/>
    <property type="match status" value="1"/>
</dbReference>
<sequence length="1574" mass="177154">MSDSDDDYEPSSSEDQFSDDDYEPSDDGSDYEPTTTKTTTKKGASAAPKKPAAASKKKEAAKPKAASSKKAAATKKSTTKKSGSSDIDDDDDIKPKKPSAPRKKKAAVTSVDSDIDLDSASDSEVEEQPKKKIVSSSGKEKTVEEIYQKKDLLDQILLRPDTYIGSIEKQEEELWIWENDRMKKRKTVFVPGLYKIFDEILVNAADNLQRKDGQPMKSIKVEINANDNRISVWNDGKGVPVEMHKGEKMQVPELVFGHLLTSSNYDDSEERLAGGRNGFGAKLTNAFSQKFLVECADSARKKLFKQTFTKNMKQRDEPVIESYTKATDYTKITFHPDLARFGMTRLDDDDNLELLTKRVYDIAGCNQSLKVYLNGKLIGFNSFTDYIDTYFKDDENAPVVVYERVNPRWEIAVACSDGTPQQVSFVNSICTNKGGTHVTYALTKITEAIIAQVAKKNKGGIEMKPSFVKNHLFIFVNCLIVNPAFDSQTKETCSSKVSTYGSTCIPSDKFLKSVCETKTGIVDQIISWAKHKETVDLKKTTPKATKKGRLNIEKLDEANFAGTKKSEDCTLILTEGDSAKTLATAGISVVGWDHYGVFPLRGKVINVREVSHRSILANEEIRNIFEIMGFQHNVNYDNISTLRYGHLMIMTDQDHDGSHIKGLILNFIHHFWPSLLKIDGFLMEFITPIIKAFKGKNKPISFYTIPEYLKWKETNGGKGYEIKYYKGLGTSKAEEGKEYFADIERHKLDFQWDDNADDSIDMAFNKKRADDRKKWLNDFEPGTYLDQYGAKKIKISEFINKELILFSIADCERSIPSIVDGLKISQRKILYSCFKRNLKKELRVAQLIGYVSEHSAYHHGEASLASTIINMAQDYVGSNNINTLYPSGSFGSRLQGGKDSSQPRYIHTCLRDITRTLFHQDDDNLLTYVNDDGKKVQPKWYMPTIPFVLVNGSSGIGTGYSSSIPNYNPRDLIQCMRDLLDEKEMTDIKPWYRGFRGSIEPKSHQTYLCKGAWKKLSEYELEVTELPIGTWTQSFKELLELLVDPDLKVKRKVEKEQRTAMKASEKGKKIITKGKKPASAASKKKKKSNDSDDDDDVNVGLIPVVKKFQNYSTEAVIHFVITTVKPVDEIDVEKVFKLTTNLNETNMTLFDEHGVLRKYDTTSSIIKIFFTLRLQHYQMRKDYLISKLTEEFSRLSNRARFIQAVITKELVIANVKKIDLIKKLKDMKFDKFTKNATKAAKGKLDSKKSKTEQEEELLGEESDDEGGANKSDAEEEEQDDDTKGYDYLLSMPLWSLTMERAKKILEERDQKKGELDKMVGTPINKIYKNDLKTLEEELDIQDEDDRLLLKKGEALQKVSKGKKPLPKARRRRSSKDSDSDSDGEGGSKKKSTWKPPPRPSSKKAAPVKRKKKDEPSTAATTTTATSNKIDNYFTKVTPSTSTTSTTTTKPSPPQSKMAIDLDSSDESDDESDDVFSVDSSVSAPSKKKAKTAAAPKKPAAAKTTKKAAAKKKKDESSDEEMTFDESDEEEEDILDDDWTPVKKPAATTSRTRATLPKVFVSDDSDDALDSQGSD</sequence>
<dbReference type="GO" id="GO:0003918">
    <property type="term" value="F:DNA topoisomerase type II (double strand cut, ATP-hydrolyzing) activity"/>
    <property type="evidence" value="ECO:0007669"/>
    <property type="project" value="UniProtKB-UniRule"/>
</dbReference>
<evidence type="ECO:0000256" key="9">
    <source>
        <dbReference type="ARBA" id="ARBA00023029"/>
    </source>
</evidence>
<evidence type="ECO:0000256" key="10">
    <source>
        <dbReference type="ARBA" id="ARBA00023125"/>
    </source>
</evidence>
<dbReference type="InterPro" id="IPR018522">
    <property type="entry name" value="TopoIIA_CS"/>
</dbReference>
<dbReference type="GO" id="GO:0000712">
    <property type="term" value="P:resolution of meiotic recombination intermediates"/>
    <property type="evidence" value="ECO:0007669"/>
    <property type="project" value="TreeGrafter"/>
</dbReference>
<dbReference type="FunFam" id="3.30.230.10:FF:000008">
    <property type="entry name" value="DNA topoisomerase 2"/>
    <property type="match status" value="1"/>
</dbReference>
<dbReference type="InterPro" id="IPR031660">
    <property type="entry name" value="TOPRIM_C"/>
</dbReference>
<dbReference type="SUPFAM" id="SSF56719">
    <property type="entry name" value="Type II DNA topoisomerase"/>
    <property type="match status" value="1"/>
</dbReference>
<feature type="compositionally biased region" description="Acidic residues" evidence="14">
    <location>
        <begin position="1516"/>
        <end position="1538"/>
    </location>
</feature>
<dbReference type="InterPro" id="IPR001154">
    <property type="entry name" value="TopoII_euk"/>
</dbReference>
<feature type="compositionally biased region" description="Basic residues" evidence="14">
    <location>
        <begin position="96"/>
        <end position="106"/>
    </location>
</feature>
<dbReference type="Gene3D" id="3.30.230.10">
    <property type="match status" value="1"/>
</dbReference>
<feature type="region of interest" description="Disordered" evidence="14">
    <location>
        <begin position="1"/>
        <end position="140"/>
    </location>
</feature>
<dbReference type="Gene3D" id="3.30.1490.30">
    <property type="match status" value="1"/>
</dbReference>
<dbReference type="SUPFAM" id="SSF54211">
    <property type="entry name" value="Ribosomal protein S5 domain 2-like"/>
    <property type="match status" value="1"/>
</dbReference>
<evidence type="ECO:0000259" key="15">
    <source>
        <dbReference type="PROSITE" id="PS52040"/>
    </source>
</evidence>
<evidence type="ECO:0000256" key="6">
    <source>
        <dbReference type="ARBA" id="ARBA00022741"/>
    </source>
</evidence>
<dbReference type="InterPro" id="IPR034157">
    <property type="entry name" value="TOPRIM_TopoII"/>
</dbReference>
<dbReference type="Proteomes" id="UP000007797">
    <property type="component" value="Unassembled WGS sequence"/>
</dbReference>
<feature type="compositionally biased region" description="Basic residues" evidence="14">
    <location>
        <begin position="1359"/>
        <end position="1373"/>
    </location>
</feature>
<feature type="compositionally biased region" description="Low complexity" evidence="14">
    <location>
        <begin position="1434"/>
        <end position="1449"/>
    </location>
</feature>
<evidence type="ECO:0000256" key="1">
    <source>
        <dbReference type="ARBA" id="ARBA00000185"/>
    </source>
</evidence>
<dbReference type="Gene3D" id="3.40.50.670">
    <property type="match status" value="1"/>
</dbReference>
<dbReference type="InterPro" id="IPR013506">
    <property type="entry name" value="Topo_IIA_bsu_dom2"/>
</dbReference>
<keyword evidence="17" id="KW-1185">Reference proteome</keyword>
<keyword evidence="9 12" id="KW-0799">Topoisomerase</keyword>
<dbReference type="SMART" id="SM00433">
    <property type="entry name" value="TOP2c"/>
    <property type="match status" value="1"/>
</dbReference>
<feature type="compositionally biased region" description="Acidic residues" evidence="14">
    <location>
        <begin position="16"/>
        <end position="30"/>
    </location>
</feature>
<dbReference type="RefSeq" id="XP_004357848.1">
    <property type="nucleotide sequence ID" value="XM_004357791.1"/>
</dbReference>
<evidence type="ECO:0000256" key="13">
    <source>
        <dbReference type="RuleBase" id="RU362094"/>
    </source>
</evidence>
<evidence type="ECO:0000313" key="16">
    <source>
        <dbReference type="EMBL" id="EGG19554.1"/>
    </source>
</evidence>
<dbReference type="GO" id="GO:0005524">
    <property type="term" value="F:ATP binding"/>
    <property type="evidence" value="ECO:0007669"/>
    <property type="project" value="UniProtKB-UniRule"/>
</dbReference>
<dbReference type="InterPro" id="IPR014721">
    <property type="entry name" value="Ribsml_uS5_D2-typ_fold_subgr"/>
</dbReference>
<reference evidence="17" key="1">
    <citation type="journal article" date="2011" name="Genome Res.">
        <title>Phylogeny-wide analysis of social amoeba genomes highlights ancient origins for complex intercellular communication.</title>
        <authorList>
            <person name="Heidel A.J."/>
            <person name="Lawal H.M."/>
            <person name="Felder M."/>
            <person name="Schilde C."/>
            <person name="Helps N.R."/>
            <person name="Tunggal B."/>
            <person name="Rivero F."/>
            <person name="John U."/>
            <person name="Schleicher M."/>
            <person name="Eichinger L."/>
            <person name="Platzer M."/>
            <person name="Noegel A.A."/>
            <person name="Schaap P."/>
            <person name="Gloeckner G."/>
        </authorList>
    </citation>
    <scope>NUCLEOTIDE SEQUENCE [LARGE SCALE GENOMIC DNA]</scope>
    <source>
        <strain evidence="17">SH3</strain>
    </source>
</reference>
<dbReference type="Gene3D" id="3.30.1360.40">
    <property type="match status" value="1"/>
</dbReference>